<name>A0A6C1KLH6_XANAU</name>
<dbReference type="PANTHER" id="PTHR30483">
    <property type="entry name" value="LEUCINE-SPECIFIC-BINDING PROTEIN"/>
    <property type="match status" value="1"/>
</dbReference>
<comment type="similarity">
    <text evidence="1">Belongs to the leucine-binding protein family.</text>
</comment>
<dbReference type="AlphaFoldDB" id="A0A6C1KLH6"/>
<evidence type="ECO:0000256" key="3">
    <source>
        <dbReference type="ARBA" id="ARBA00022970"/>
    </source>
</evidence>
<protein>
    <submittedName>
        <fullName evidence="6">ABC transporter substrate-binding protein</fullName>
    </submittedName>
</protein>
<reference evidence="6 7" key="1">
    <citation type="submission" date="2019-05" db="EMBL/GenBank/DDBJ databases">
        <authorList>
            <person name="Zhou X."/>
        </authorList>
    </citation>
    <scope>NUCLEOTIDE SEQUENCE [LARGE SCALE GENOMIC DNA]</scope>
    <source>
        <strain evidence="6 7">DSM 432</strain>
    </source>
</reference>
<feature type="domain" description="Leucine-binding protein" evidence="5">
    <location>
        <begin position="33"/>
        <end position="370"/>
    </location>
</feature>
<dbReference type="Gene3D" id="3.40.50.2300">
    <property type="match status" value="2"/>
</dbReference>
<keyword evidence="3" id="KW-0029">Amino-acid transport</keyword>
<dbReference type="InterPro" id="IPR051010">
    <property type="entry name" value="BCAA_transport"/>
</dbReference>
<dbReference type="OrthoDB" id="5794591at2"/>
<dbReference type="EMBL" id="VAUP01000002">
    <property type="protein sequence ID" value="TLX45035.1"/>
    <property type="molecule type" value="Genomic_DNA"/>
</dbReference>
<organism evidence="6 7">
    <name type="scientific">Xanthobacter autotrophicus</name>
    <dbReference type="NCBI Taxonomy" id="280"/>
    <lineage>
        <taxon>Bacteria</taxon>
        <taxon>Pseudomonadati</taxon>
        <taxon>Pseudomonadota</taxon>
        <taxon>Alphaproteobacteria</taxon>
        <taxon>Hyphomicrobiales</taxon>
        <taxon>Xanthobacteraceae</taxon>
        <taxon>Xanthobacter</taxon>
    </lineage>
</organism>
<keyword evidence="3" id="KW-0813">Transport</keyword>
<evidence type="ECO:0000259" key="5">
    <source>
        <dbReference type="Pfam" id="PF13458"/>
    </source>
</evidence>
<dbReference type="Proteomes" id="UP000305131">
    <property type="component" value="Unassembled WGS sequence"/>
</dbReference>
<feature type="signal peptide" evidence="4">
    <location>
        <begin position="1"/>
        <end position="22"/>
    </location>
</feature>
<evidence type="ECO:0000256" key="2">
    <source>
        <dbReference type="ARBA" id="ARBA00022729"/>
    </source>
</evidence>
<dbReference type="Pfam" id="PF13458">
    <property type="entry name" value="Peripla_BP_6"/>
    <property type="match status" value="1"/>
</dbReference>
<gene>
    <name evidence="6" type="ORF">FBQ73_01015</name>
</gene>
<accession>A0A6C1KLH6</accession>
<proteinExistence type="inferred from homology"/>
<sequence length="406" mass="42807">MTSRVLRKSCALFLATAVSALAAAPIRAETTAVKLGVLNDMSGVYADITGPGAVVAAQMAADDFVASHKDFKVEVVSADHQNKPDVGSSIARKWYDQDGVDAILDVPTSSVALVVSDITREKNKVFLVSGGGSSDLTGAKCSPNTVQWTYDTWALANGTGTAATRREGTTWFFLTADYAFGAALERDAAAAVKNAGGKVLGGVKHPLSATDFSSFLLQAQASGAKVIGLANAGGDTINAIKQAAEFGLTQGGQSLTGLLIFSSDVKALGLPAAQGLLLTEAFYWDLNDDTRAFSRRFAEKFGGKMPTSTQAGVYSSALHYLNAIKDAKTKDAPKVMEQMRATPIDDPLFGKGEVRIDGRATHPMYLFKVKKPADSKGPWDLYEVVATIPANEAFRPLKDGGCPLVK</sequence>
<dbReference type="PANTHER" id="PTHR30483:SF6">
    <property type="entry name" value="PERIPLASMIC BINDING PROTEIN OF ABC TRANSPORTER FOR NATURAL AMINO ACIDS"/>
    <property type="match status" value="1"/>
</dbReference>
<comment type="caution">
    <text evidence="6">The sequence shown here is derived from an EMBL/GenBank/DDBJ whole genome shotgun (WGS) entry which is preliminary data.</text>
</comment>
<dbReference type="GeneID" id="95772043"/>
<dbReference type="GO" id="GO:0006865">
    <property type="term" value="P:amino acid transport"/>
    <property type="evidence" value="ECO:0007669"/>
    <property type="project" value="UniProtKB-KW"/>
</dbReference>
<evidence type="ECO:0000313" key="6">
    <source>
        <dbReference type="EMBL" id="TLX45035.1"/>
    </source>
</evidence>
<dbReference type="InterPro" id="IPR028082">
    <property type="entry name" value="Peripla_BP_I"/>
</dbReference>
<dbReference type="CDD" id="cd06327">
    <property type="entry name" value="PBP1_SBP-like"/>
    <property type="match status" value="1"/>
</dbReference>
<evidence type="ECO:0000256" key="4">
    <source>
        <dbReference type="SAM" id="SignalP"/>
    </source>
</evidence>
<dbReference type="RefSeq" id="WP_138397660.1">
    <property type="nucleotide sequence ID" value="NZ_JBAFVI010000004.1"/>
</dbReference>
<dbReference type="SUPFAM" id="SSF53822">
    <property type="entry name" value="Periplasmic binding protein-like I"/>
    <property type="match status" value="1"/>
</dbReference>
<dbReference type="InterPro" id="IPR028081">
    <property type="entry name" value="Leu-bd"/>
</dbReference>
<keyword evidence="2 4" id="KW-0732">Signal</keyword>
<feature type="chain" id="PRO_5025475898" evidence="4">
    <location>
        <begin position="23"/>
        <end position="406"/>
    </location>
</feature>
<evidence type="ECO:0000313" key="7">
    <source>
        <dbReference type="Proteomes" id="UP000305131"/>
    </source>
</evidence>
<evidence type="ECO:0000256" key="1">
    <source>
        <dbReference type="ARBA" id="ARBA00010062"/>
    </source>
</evidence>